<evidence type="ECO:0000313" key="2">
    <source>
        <dbReference type="Proteomes" id="UP000243535"/>
    </source>
</evidence>
<dbReference type="Pfam" id="PF01503">
    <property type="entry name" value="PRA-PH"/>
    <property type="match status" value="1"/>
</dbReference>
<dbReference type="AlphaFoldDB" id="A0A0K6GRN2"/>
<name>A0A0K6GRN2_9NEIS</name>
<dbReference type="EMBL" id="CYHA01000001">
    <property type="protein sequence ID" value="CUA81419.1"/>
    <property type="molecule type" value="Genomic_DNA"/>
</dbReference>
<protein>
    <submittedName>
        <fullName evidence="1">Phosphoribosyl-ATP pyrophosphohydrolase</fullName>
    </submittedName>
</protein>
<sequence>MSNVFADRHQFMQRFGLEVPLEPSHAPAALALWETMLHEEWQEFQEALAAYRTSRPGAEREVAMAELTAEGVDLLNVISSLLLSQGLPVEEMFAEIHAANLRKRVNGQVIRRPDGKILKPEGWQAADKLGVIRRARQMPAPGDATPASPDA</sequence>
<evidence type="ECO:0000313" key="1">
    <source>
        <dbReference type="EMBL" id="CUA81419.1"/>
    </source>
</evidence>
<accession>A0A0K6GRN2</accession>
<dbReference type="OrthoDB" id="9795188at2"/>
<organism evidence="1 2">
    <name type="scientific">Gulbenkiania indica</name>
    <dbReference type="NCBI Taxonomy" id="375574"/>
    <lineage>
        <taxon>Bacteria</taxon>
        <taxon>Pseudomonadati</taxon>
        <taxon>Pseudomonadota</taxon>
        <taxon>Betaproteobacteria</taxon>
        <taxon>Neisseriales</taxon>
        <taxon>Chromobacteriaceae</taxon>
        <taxon>Gulbenkiania</taxon>
    </lineage>
</organism>
<dbReference type="InterPro" id="IPR023292">
    <property type="entry name" value="NTP_PyroPHydrolase-like_dom_sf"/>
</dbReference>
<keyword evidence="2" id="KW-1185">Reference proteome</keyword>
<reference evidence="2" key="1">
    <citation type="submission" date="2015-08" db="EMBL/GenBank/DDBJ databases">
        <authorList>
            <person name="Varghese N."/>
        </authorList>
    </citation>
    <scope>NUCLEOTIDE SEQUENCE [LARGE SCALE GENOMIC DNA]</scope>
    <source>
        <strain evidence="2">DSM 17901</strain>
    </source>
</reference>
<dbReference type="RefSeq" id="WP_055433066.1">
    <property type="nucleotide sequence ID" value="NZ_CYHA01000001.1"/>
</dbReference>
<gene>
    <name evidence="1" type="ORF">Ga0061063_0261</name>
</gene>
<dbReference type="InterPro" id="IPR033653">
    <property type="entry name" value="NTP-PPase_DR2231-like"/>
</dbReference>
<dbReference type="CDD" id="cd11530">
    <property type="entry name" value="NTP-PPase_DR2231_like"/>
    <property type="match status" value="1"/>
</dbReference>
<dbReference type="GO" id="GO:0016787">
    <property type="term" value="F:hydrolase activity"/>
    <property type="evidence" value="ECO:0007669"/>
    <property type="project" value="UniProtKB-KW"/>
</dbReference>
<dbReference type="Proteomes" id="UP000243535">
    <property type="component" value="Unassembled WGS sequence"/>
</dbReference>
<proteinExistence type="predicted"/>
<keyword evidence="1" id="KW-0378">Hydrolase</keyword>
<dbReference type="STRING" id="375574.GCA_001418035_00061"/>
<dbReference type="InterPro" id="IPR021130">
    <property type="entry name" value="PRib-ATP_PPHydrolase-like"/>
</dbReference>
<dbReference type="Gene3D" id="1.10.3420.10">
    <property type="entry name" value="putative ntp pyrophosphohydrolase like domain"/>
    <property type="match status" value="1"/>
</dbReference>